<keyword evidence="8" id="KW-1185">Reference proteome</keyword>
<dbReference type="STRING" id="9739.ENSTTRP00000001403"/>
<feature type="region of interest" description="Disordered" evidence="6">
    <location>
        <begin position="1"/>
        <end position="113"/>
    </location>
</feature>
<dbReference type="GO" id="GO:0032991">
    <property type="term" value="C:protein-containing complex"/>
    <property type="evidence" value="ECO:0007669"/>
    <property type="project" value="TreeGrafter"/>
</dbReference>
<dbReference type="PANTHER" id="PTHR19447:SF14">
    <property type="entry name" value="OOCYTE-EXPRESSED PROTEIN HOMOLOG"/>
    <property type="match status" value="1"/>
</dbReference>
<dbReference type="Pfam" id="PF16005">
    <property type="entry name" value="MOEP19"/>
    <property type="match status" value="1"/>
</dbReference>
<dbReference type="CDD" id="cd12795">
    <property type="entry name" value="FILIA_N_like"/>
    <property type="match status" value="1"/>
</dbReference>
<organism evidence="8 9">
    <name type="scientific">Tursiops truncatus</name>
    <name type="common">Atlantic bottle-nosed dolphin</name>
    <name type="synonym">Delphinus truncatus</name>
    <dbReference type="NCBI Taxonomy" id="9739"/>
    <lineage>
        <taxon>Eukaryota</taxon>
        <taxon>Metazoa</taxon>
        <taxon>Chordata</taxon>
        <taxon>Craniata</taxon>
        <taxon>Vertebrata</taxon>
        <taxon>Euteleostomi</taxon>
        <taxon>Mammalia</taxon>
        <taxon>Eutheria</taxon>
        <taxon>Laurasiatheria</taxon>
        <taxon>Artiodactyla</taxon>
        <taxon>Whippomorpha</taxon>
        <taxon>Cetacea</taxon>
        <taxon>Odontoceti</taxon>
        <taxon>Delphinidae</taxon>
        <taxon>Tursiops</taxon>
    </lineage>
</organism>
<dbReference type="CTD" id="441161"/>
<feature type="compositionally biased region" description="Low complexity" evidence="6">
    <location>
        <begin position="89"/>
        <end position="101"/>
    </location>
</feature>
<dbReference type="GO" id="GO:0009880">
    <property type="term" value="P:embryonic pattern specification"/>
    <property type="evidence" value="ECO:0007669"/>
    <property type="project" value="TreeGrafter"/>
</dbReference>
<proteinExistence type="inferred from homology"/>
<reference evidence="9" key="1">
    <citation type="submission" date="2025-08" db="UniProtKB">
        <authorList>
            <consortium name="RefSeq"/>
        </authorList>
    </citation>
    <scope>IDENTIFICATION</scope>
    <source>
        <tissue evidence="9">Spleen</tissue>
    </source>
</reference>
<dbReference type="InterPro" id="IPR036612">
    <property type="entry name" value="KH_dom_type_1_sf"/>
</dbReference>
<comment type="subcellular location">
    <subcellularLocation>
        <location evidence="2">Cytoplasm</location>
    </subcellularLocation>
    <subcellularLocation>
        <location evidence="1">Nucleus</location>
    </subcellularLocation>
</comment>
<dbReference type="InterPro" id="IPR051778">
    <property type="entry name" value="KHDC1"/>
</dbReference>
<gene>
    <name evidence="9" type="primary">OOEP</name>
</gene>
<evidence type="ECO:0000256" key="4">
    <source>
        <dbReference type="ARBA" id="ARBA00022490"/>
    </source>
</evidence>
<dbReference type="OrthoDB" id="9533079at2759"/>
<evidence type="ECO:0000256" key="3">
    <source>
        <dbReference type="ARBA" id="ARBA00009081"/>
    </source>
</evidence>
<accession>A0A2U3V9L0</accession>
<dbReference type="Proteomes" id="UP000245320">
    <property type="component" value="Chromosome 12"/>
</dbReference>
<keyword evidence="5" id="KW-0539">Nucleus</keyword>
<dbReference type="InParanoid" id="A0A2U3V9L0"/>
<dbReference type="GeneID" id="101337260"/>
<evidence type="ECO:0000313" key="8">
    <source>
        <dbReference type="Proteomes" id="UP000245320"/>
    </source>
</evidence>
<evidence type="ECO:0000256" key="1">
    <source>
        <dbReference type="ARBA" id="ARBA00004123"/>
    </source>
</evidence>
<evidence type="ECO:0000256" key="6">
    <source>
        <dbReference type="SAM" id="MobiDB-lite"/>
    </source>
</evidence>
<sequence length="269" mass="29136">MKEKMHIPRARPRPYPPRAQPLNLDRAWLGPRSSQPHRPSTPAPRGRALPDRAASPRAAGVPGGGESGATPRVAVRRVPGALAHRAAREQGAGAPEGAEPAASRKGPNFAPPQIPRELLAPYPLAAGSSMVDDAGAAEGRGDGLLGFLFTPPRIRSRPWWFPVQELRNPLVFSLEAWLADSIFGPDRAVVPEMEWMSQALLTVDAVHAGKLVEITVFGRPAVQRRVKSVLLSLASSHREKRARAEKMEQLEEFLKAQAPRPQVPQSPVA</sequence>
<name>A0A2U3V9L0_TURTR</name>
<dbReference type="RefSeq" id="XP_004329617.3">
    <property type="nucleotide sequence ID" value="XM_004329569.3"/>
</dbReference>
<dbReference type="GO" id="GO:0003723">
    <property type="term" value="F:RNA binding"/>
    <property type="evidence" value="ECO:0007669"/>
    <property type="project" value="InterPro"/>
</dbReference>
<protein>
    <submittedName>
        <fullName evidence="9">Oocyte-expressed protein homolog</fullName>
    </submittedName>
</protein>
<dbReference type="InterPro" id="IPR031952">
    <property type="entry name" value="MOEP19_KH-like"/>
</dbReference>
<keyword evidence="4" id="KW-0963">Cytoplasm</keyword>
<dbReference type="Gene3D" id="3.30.1370.10">
    <property type="entry name" value="K Homology domain, type 1"/>
    <property type="match status" value="1"/>
</dbReference>
<evidence type="ECO:0000256" key="5">
    <source>
        <dbReference type="ARBA" id="ARBA00023242"/>
    </source>
</evidence>
<evidence type="ECO:0000256" key="2">
    <source>
        <dbReference type="ARBA" id="ARBA00004496"/>
    </source>
</evidence>
<evidence type="ECO:0000313" key="9">
    <source>
        <dbReference type="RefSeq" id="XP_004329617.3"/>
    </source>
</evidence>
<comment type="similarity">
    <text evidence="3">Belongs to the KHDC1 family.</text>
</comment>
<dbReference type="GO" id="GO:0005634">
    <property type="term" value="C:nucleus"/>
    <property type="evidence" value="ECO:0007669"/>
    <property type="project" value="UniProtKB-SubCell"/>
</dbReference>
<feature type="domain" description="KH-like RNA-binding" evidence="7">
    <location>
        <begin position="157"/>
        <end position="241"/>
    </location>
</feature>
<dbReference type="GO" id="GO:0035088">
    <property type="term" value="P:establishment or maintenance of apical/basal cell polarity"/>
    <property type="evidence" value="ECO:0007669"/>
    <property type="project" value="TreeGrafter"/>
</dbReference>
<dbReference type="AlphaFoldDB" id="A0A2U3V9L0"/>
<dbReference type="FunCoup" id="A0A2U3V9L0">
    <property type="interactions" value="22"/>
</dbReference>
<evidence type="ECO:0000259" key="7">
    <source>
        <dbReference type="Pfam" id="PF16005"/>
    </source>
</evidence>
<dbReference type="PANTHER" id="PTHR19447">
    <property type="entry name" value="OOCYTE-EXPRESSED PROTEIN HOMOLOG-RELATED"/>
    <property type="match status" value="1"/>
</dbReference>
<dbReference type="GO" id="GO:0005737">
    <property type="term" value="C:cytoplasm"/>
    <property type="evidence" value="ECO:0007669"/>
    <property type="project" value="UniProtKB-SubCell"/>
</dbReference>